<proteinExistence type="inferred from homology"/>
<dbReference type="AlphaFoldDB" id="A0A8B7Z7M0"/>
<dbReference type="GO" id="GO:0045505">
    <property type="term" value="F:dynein intermediate chain binding"/>
    <property type="evidence" value="ECO:0007669"/>
    <property type="project" value="TreeGrafter"/>
</dbReference>
<dbReference type="GO" id="GO:0005737">
    <property type="term" value="C:cytoplasm"/>
    <property type="evidence" value="ECO:0007669"/>
    <property type="project" value="TreeGrafter"/>
</dbReference>
<keyword evidence="3" id="KW-1185">Reference proteome</keyword>
<dbReference type="GeneID" id="110984772"/>
<evidence type="ECO:0000256" key="1">
    <source>
        <dbReference type="ARBA" id="ARBA00005361"/>
    </source>
</evidence>
<dbReference type="PANTHER" id="PTHR21255">
    <property type="entry name" value="T-COMPLEX-ASSOCIATED-TESTIS-EXPRESSED 1/ DYNEIN LIGHT CHAIN"/>
    <property type="match status" value="1"/>
</dbReference>
<dbReference type="Pfam" id="PF03645">
    <property type="entry name" value="Tctex-1"/>
    <property type="match status" value="1"/>
</dbReference>
<evidence type="ECO:0000313" key="3">
    <source>
        <dbReference type="Proteomes" id="UP000694845"/>
    </source>
</evidence>
<accession>A0A8B7Z7M0</accession>
<reference evidence="4" key="1">
    <citation type="submission" date="2025-08" db="UniProtKB">
        <authorList>
            <consortium name="RefSeq"/>
        </authorList>
    </citation>
    <scope>IDENTIFICATION</scope>
</reference>
<dbReference type="PANTHER" id="PTHR21255:SF65">
    <property type="entry name" value="TCTEX1 DOMAIN-CONTAINING PROTEIN 2"/>
    <property type="match status" value="1"/>
</dbReference>
<dbReference type="Gene3D" id="3.30.1140.40">
    <property type="entry name" value="Tctex-1"/>
    <property type="match status" value="1"/>
</dbReference>
<dbReference type="GO" id="GO:0007018">
    <property type="term" value="P:microtubule-based movement"/>
    <property type="evidence" value="ECO:0007669"/>
    <property type="project" value="TreeGrafter"/>
</dbReference>
<dbReference type="InterPro" id="IPR005334">
    <property type="entry name" value="Tctex-1-like"/>
</dbReference>
<dbReference type="Proteomes" id="UP000694845">
    <property type="component" value="Unplaced"/>
</dbReference>
<comment type="similarity">
    <text evidence="1">Belongs to the dynein light chain Tctex-type family.</text>
</comment>
<organism evidence="3 4">
    <name type="scientific">Acanthaster planci</name>
    <name type="common">Crown-of-thorns starfish</name>
    <dbReference type="NCBI Taxonomy" id="133434"/>
    <lineage>
        <taxon>Eukaryota</taxon>
        <taxon>Metazoa</taxon>
        <taxon>Echinodermata</taxon>
        <taxon>Eleutherozoa</taxon>
        <taxon>Asterozoa</taxon>
        <taxon>Asteroidea</taxon>
        <taxon>Valvatacea</taxon>
        <taxon>Valvatida</taxon>
        <taxon>Acanthasteridae</taxon>
        <taxon>Acanthaster</taxon>
    </lineage>
</organism>
<feature type="region of interest" description="Disordered" evidence="2">
    <location>
        <begin position="1"/>
        <end position="86"/>
    </location>
</feature>
<feature type="compositionally biased region" description="Low complexity" evidence="2">
    <location>
        <begin position="12"/>
        <end position="28"/>
    </location>
</feature>
<dbReference type="InterPro" id="IPR038586">
    <property type="entry name" value="Tctex-1-like_sf"/>
</dbReference>
<dbReference type="OMA" id="NTETDCY"/>
<dbReference type="RefSeq" id="XP_022100952.1">
    <property type="nucleotide sequence ID" value="XM_022245260.1"/>
</dbReference>
<name>A0A8B7Z7M0_ACAPL</name>
<dbReference type="CDD" id="cd21451">
    <property type="entry name" value="DLC-like_TCTEX1D"/>
    <property type="match status" value="1"/>
</dbReference>
<protein>
    <submittedName>
        <fullName evidence="4">Tctex1 domain-containing protein 1-like</fullName>
    </submittedName>
</protein>
<dbReference type="KEGG" id="aplc:110984772"/>
<dbReference type="OrthoDB" id="10248487at2759"/>
<sequence length="256" mass="28738">MDSVRNNYGVKGQSRSSSFLSQGSGSISRPRETSSGSGPKAENPFKRQLSGGSSKWTGAFQAAAASMSGRSNEQVPAQETSTKPGLLAWLEDNSNRTRKDTLYFGKDISTSMWWRFRRGGESNSQRAVDAADEAGQLRYENSYRMQPKPGCHFRPEKVEAIMNEVLESELSHKRYVPENGPELVKRLSEEIKHKVKLLCFERYRLVVFIQVGQIEGADTMVISRCVWNTETDCYATATFQNGWVYAIATTYGIYLD</sequence>
<feature type="compositionally biased region" description="Polar residues" evidence="2">
    <location>
        <begin position="68"/>
        <end position="83"/>
    </location>
</feature>
<evidence type="ECO:0000256" key="2">
    <source>
        <dbReference type="SAM" id="MobiDB-lite"/>
    </source>
</evidence>
<dbReference type="GO" id="GO:0005868">
    <property type="term" value="C:cytoplasmic dynein complex"/>
    <property type="evidence" value="ECO:0007669"/>
    <property type="project" value="TreeGrafter"/>
</dbReference>
<evidence type="ECO:0000313" key="4">
    <source>
        <dbReference type="RefSeq" id="XP_022100952.1"/>
    </source>
</evidence>
<gene>
    <name evidence="4" type="primary">LOC110984772</name>
</gene>